<feature type="region of interest" description="Disordered" evidence="1">
    <location>
        <begin position="158"/>
        <end position="225"/>
    </location>
</feature>
<evidence type="ECO:0000313" key="2">
    <source>
        <dbReference type="EMBL" id="CAF3037369.1"/>
    </source>
</evidence>
<dbReference type="EMBL" id="HG994588">
    <property type="protein sequence ID" value="CAF3037369.1"/>
    <property type="molecule type" value="Genomic_DNA"/>
</dbReference>
<accession>A0A7R8D643</accession>
<feature type="region of interest" description="Disordered" evidence="1">
    <location>
        <begin position="1"/>
        <end position="54"/>
    </location>
</feature>
<evidence type="ECO:0000256" key="1">
    <source>
        <dbReference type="SAM" id="MobiDB-lite"/>
    </source>
</evidence>
<evidence type="ECO:0000313" key="3">
    <source>
        <dbReference type="Proteomes" id="UP000675881"/>
    </source>
</evidence>
<feature type="compositionally biased region" description="Basic and acidic residues" evidence="1">
    <location>
        <begin position="187"/>
        <end position="200"/>
    </location>
</feature>
<feature type="compositionally biased region" description="Basic and acidic residues" evidence="1">
    <location>
        <begin position="1"/>
        <end position="36"/>
    </location>
</feature>
<gene>
    <name evidence="2" type="ORF">LSAA_14557</name>
</gene>
<sequence length="225" mass="25758">MRSPKRMDKKTVGTRDLFRQQRNVHIDPERLKDYKEGPNQSSRRSGRQRRTGGILGTTLKPGFFVLEADKIPTVCIFIQEPGETRSNTRECKRKSEGHLFVPLTSQTPNCFKYSTASIKFNKDLFHKKYNLLGNLRSPYSNQDMSYNNKTLHDMCKATHRGTESSTLPFSPNADQKIETDTANNTPLRDDWKNGTTEETRSPNQETSNNKEARKEILLISSGETL</sequence>
<dbReference type="AlphaFoldDB" id="A0A7R8D643"/>
<protein>
    <submittedName>
        <fullName evidence="2">(salmon louse) hypothetical protein</fullName>
    </submittedName>
</protein>
<reference evidence="2" key="1">
    <citation type="submission" date="2021-02" db="EMBL/GenBank/DDBJ databases">
        <authorList>
            <person name="Bekaert M."/>
        </authorList>
    </citation>
    <scope>NUCLEOTIDE SEQUENCE</scope>
    <source>
        <strain evidence="2">IoA-00</strain>
    </source>
</reference>
<name>A0A7R8D643_LEPSM</name>
<organism evidence="2 3">
    <name type="scientific">Lepeophtheirus salmonis</name>
    <name type="common">Salmon louse</name>
    <name type="synonym">Caligus salmonis</name>
    <dbReference type="NCBI Taxonomy" id="72036"/>
    <lineage>
        <taxon>Eukaryota</taxon>
        <taxon>Metazoa</taxon>
        <taxon>Ecdysozoa</taxon>
        <taxon>Arthropoda</taxon>
        <taxon>Crustacea</taxon>
        <taxon>Multicrustacea</taxon>
        <taxon>Hexanauplia</taxon>
        <taxon>Copepoda</taxon>
        <taxon>Siphonostomatoida</taxon>
        <taxon>Caligidae</taxon>
        <taxon>Lepeophtheirus</taxon>
    </lineage>
</organism>
<keyword evidence="3" id="KW-1185">Reference proteome</keyword>
<proteinExistence type="predicted"/>
<dbReference type="Proteomes" id="UP000675881">
    <property type="component" value="Chromosome 9"/>
</dbReference>
<feature type="compositionally biased region" description="Polar residues" evidence="1">
    <location>
        <begin position="163"/>
        <end position="173"/>
    </location>
</feature>